<organism evidence="2 3">
    <name type="scientific">Gillisia limnaea (strain DSM 15749 / LMG 21470 / R-8282)</name>
    <dbReference type="NCBI Taxonomy" id="865937"/>
    <lineage>
        <taxon>Bacteria</taxon>
        <taxon>Pseudomonadati</taxon>
        <taxon>Bacteroidota</taxon>
        <taxon>Flavobacteriia</taxon>
        <taxon>Flavobacteriales</taxon>
        <taxon>Flavobacteriaceae</taxon>
        <taxon>Gillisia</taxon>
    </lineage>
</organism>
<dbReference type="AlphaFoldDB" id="H2BUR6"/>
<dbReference type="CDD" id="cd03801">
    <property type="entry name" value="GT4_PimA-like"/>
    <property type="match status" value="1"/>
</dbReference>
<dbReference type="Proteomes" id="UP000003844">
    <property type="component" value="Unassembled WGS sequence"/>
</dbReference>
<protein>
    <submittedName>
        <fullName evidence="2">Glycosyl transferase group 1</fullName>
    </submittedName>
</protein>
<evidence type="ECO:0000259" key="1">
    <source>
        <dbReference type="Pfam" id="PF00534"/>
    </source>
</evidence>
<gene>
    <name evidence="2" type="ORF">Gilli_1045</name>
</gene>
<sequence>MKNRLLYIGNKLSDKRSNPTAHNALKKGLQKEGFKTYSVSHFKNKYLRLGHMAGAFFWHFRRVELVLIDVYSTQNFWYAVVISRLAKLFQKKYVPILHGGDLKNRFMRSPEAIRKLFGNAYMVISPSLYLKEEVEKLGFPNVRYLPNPLYIDTYRFKTRKVLRPELLWVRAFDKIYNPMLALQTLEILLKDHPEAVLKMVGPDKDGSLSNCRKYAGERNLPVTFTGKLKKQQWKVLASNCDIFLNTTHIDNTPVSVIEAMALGLPVVSTNVGGIPFLIEAGRTGMLVPPNNAEAMAKAVEYLMNNPEAAHAIATNARETAENFDWELIKHKWKELLS</sequence>
<dbReference type="OrthoDB" id="139410at2"/>
<dbReference type="SUPFAM" id="SSF53756">
    <property type="entry name" value="UDP-Glycosyltransferase/glycogen phosphorylase"/>
    <property type="match status" value="1"/>
</dbReference>
<dbReference type="InterPro" id="IPR001296">
    <property type="entry name" value="Glyco_trans_1"/>
</dbReference>
<dbReference type="Pfam" id="PF00534">
    <property type="entry name" value="Glycos_transf_1"/>
    <property type="match status" value="1"/>
</dbReference>
<dbReference type="PANTHER" id="PTHR12526:SF637">
    <property type="entry name" value="GLYCOSYLTRANSFERASE EPSF-RELATED"/>
    <property type="match status" value="1"/>
</dbReference>
<feature type="domain" description="Glycosyl transferase family 1" evidence="1">
    <location>
        <begin position="155"/>
        <end position="318"/>
    </location>
</feature>
<name>H2BUR6_GILLR</name>
<dbReference type="eggNOG" id="COG0438">
    <property type="taxonomic scope" value="Bacteria"/>
</dbReference>
<dbReference type="HOGENOM" id="CLU_009583_14_0_10"/>
<accession>H2BUR6</accession>
<dbReference type="RefSeq" id="WP_006988043.1">
    <property type="nucleotide sequence ID" value="NZ_JH594606.1"/>
</dbReference>
<proteinExistence type="predicted"/>
<dbReference type="Gene3D" id="3.40.50.2000">
    <property type="entry name" value="Glycogen Phosphorylase B"/>
    <property type="match status" value="2"/>
</dbReference>
<keyword evidence="3" id="KW-1185">Reference proteome</keyword>
<dbReference type="GO" id="GO:0016757">
    <property type="term" value="F:glycosyltransferase activity"/>
    <property type="evidence" value="ECO:0007669"/>
    <property type="project" value="InterPro"/>
</dbReference>
<evidence type="ECO:0000313" key="2">
    <source>
        <dbReference type="EMBL" id="EHQ01721.1"/>
    </source>
</evidence>
<dbReference type="EMBL" id="JH594606">
    <property type="protein sequence ID" value="EHQ01721.1"/>
    <property type="molecule type" value="Genomic_DNA"/>
</dbReference>
<keyword evidence="2" id="KW-0808">Transferase</keyword>
<evidence type="ECO:0000313" key="3">
    <source>
        <dbReference type="Proteomes" id="UP000003844"/>
    </source>
</evidence>
<dbReference type="PANTHER" id="PTHR12526">
    <property type="entry name" value="GLYCOSYLTRANSFERASE"/>
    <property type="match status" value="1"/>
</dbReference>
<reference evidence="3" key="1">
    <citation type="journal article" date="2012" name="Stand. Genomic Sci.">
        <title>Genome sequence of the Antarctic rhodopsins-containing flavobacterium Gillisia limnaea type strain (R-8282(T)).</title>
        <authorList>
            <person name="Riedel T."/>
            <person name="Held B."/>
            <person name="Nolan M."/>
            <person name="Lucas S."/>
            <person name="Lapidus A."/>
            <person name="Tice H."/>
            <person name="Del Rio T.G."/>
            <person name="Cheng J.F."/>
            <person name="Han C."/>
            <person name="Tapia R."/>
            <person name="Goodwin L.A."/>
            <person name="Pitluck S."/>
            <person name="Liolios K."/>
            <person name="Mavromatis K."/>
            <person name="Pagani I."/>
            <person name="Ivanova N."/>
            <person name="Mikhailova N."/>
            <person name="Pati A."/>
            <person name="Chen A."/>
            <person name="Palaniappan K."/>
            <person name="Land M."/>
            <person name="Rohde M."/>
            <person name="Tindall B.J."/>
            <person name="Detter J.C."/>
            <person name="Goker M."/>
            <person name="Bristow J."/>
            <person name="Eisen J.A."/>
            <person name="Markowitz V."/>
            <person name="Hugenholtz P."/>
            <person name="Kyrpides N.C."/>
            <person name="Klenk H.P."/>
            <person name="Woyke T."/>
        </authorList>
    </citation>
    <scope>NUCLEOTIDE SEQUENCE [LARGE SCALE GENOMIC DNA]</scope>
    <source>
        <strain evidence="3">DSM 15749 / LMG 21470 / R-8282</strain>
    </source>
</reference>
<dbReference type="STRING" id="865937.Gilli_1045"/>